<dbReference type="InterPro" id="IPR002172">
    <property type="entry name" value="LDrepeatLR_classA_rpt"/>
</dbReference>
<keyword evidence="1 2" id="KW-1015">Disulfide bond</keyword>
<dbReference type="Gene3D" id="2.60.120.200">
    <property type="match status" value="2"/>
</dbReference>
<dbReference type="InterPro" id="IPR036055">
    <property type="entry name" value="LDL_receptor-like_sf"/>
</dbReference>
<keyword evidence="5" id="KW-1185">Reference proteome</keyword>
<dbReference type="OrthoDB" id="412155at2759"/>
<evidence type="ECO:0000313" key="4">
    <source>
        <dbReference type="EMBL" id="GCC20963.1"/>
    </source>
</evidence>
<dbReference type="AlphaFoldDB" id="A0A401RS44"/>
<dbReference type="Proteomes" id="UP000287033">
    <property type="component" value="Unassembled WGS sequence"/>
</dbReference>
<accession>A0A401RS44</accession>
<feature type="disulfide bond" evidence="2">
    <location>
        <begin position="113"/>
        <end position="128"/>
    </location>
</feature>
<dbReference type="Pfam" id="PF00629">
    <property type="entry name" value="MAM"/>
    <property type="match status" value="2"/>
</dbReference>
<dbReference type="InterPro" id="IPR013320">
    <property type="entry name" value="ConA-like_dom_sf"/>
</dbReference>
<dbReference type="OMA" id="FTKECIS"/>
<dbReference type="Gene3D" id="4.10.400.10">
    <property type="entry name" value="Low-density Lipoprotein Receptor"/>
    <property type="match status" value="1"/>
</dbReference>
<dbReference type="GO" id="GO:0016020">
    <property type="term" value="C:membrane"/>
    <property type="evidence" value="ECO:0007669"/>
    <property type="project" value="InterPro"/>
</dbReference>
<dbReference type="CDD" id="cd00112">
    <property type="entry name" value="LDLa"/>
    <property type="match status" value="1"/>
</dbReference>
<dbReference type="EMBL" id="BEZZ01000002">
    <property type="protein sequence ID" value="GCC20963.1"/>
    <property type="molecule type" value="Genomic_DNA"/>
</dbReference>
<dbReference type="InterPro" id="IPR000998">
    <property type="entry name" value="MAM_dom"/>
</dbReference>
<comment type="caution">
    <text evidence="4">The sequence shown here is derived from an EMBL/GenBank/DDBJ whole genome shotgun (WGS) entry which is preliminary data.</text>
</comment>
<dbReference type="SMART" id="SM00192">
    <property type="entry name" value="LDLa"/>
    <property type="match status" value="1"/>
</dbReference>
<gene>
    <name evidence="4" type="ORF">chiPu_0000135</name>
</gene>
<evidence type="ECO:0000313" key="5">
    <source>
        <dbReference type="Proteomes" id="UP000287033"/>
    </source>
</evidence>
<feature type="disulfide bond" evidence="2">
    <location>
        <begin position="94"/>
        <end position="106"/>
    </location>
</feature>
<evidence type="ECO:0000259" key="3">
    <source>
        <dbReference type="PROSITE" id="PS50060"/>
    </source>
</evidence>
<dbReference type="PANTHER" id="PTHR23282">
    <property type="entry name" value="APICAL ENDOSOMAL GLYCOPROTEIN PRECURSOR"/>
    <property type="match status" value="1"/>
</dbReference>
<dbReference type="SMART" id="SM00137">
    <property type="entry name" value="MAM"/>
    <property type="match status" value="1"/>
</dbReference>
<sequence length="231" mass="25960">MGGDIFGSLTVYQITLSHYQTLLFNLTGDQGHYWQRAEINLSADEDFEIMLEGWVGKGSKGVIALDDITFTKECISSPFAFHPEPTLLPPTGLCPQGYLECQNGNCYQPEQRCDFVNDCSDNTDERECGTSCTFETGQCGWKNSLADNFDWILGQGSFQSLRPVNDQSLGNENGHFMYLEARPGGLKGDKAHLRSSIWKESSAKCKLSFWYYLSQKATGLIRILIKVRPWP</sequence>
<reference evidence="4 5" key="1">
    <citation type="journal article" date="2018" name="Nat. Ecol. Evol.">
        <title>Shark genomes provide insights into elasmobranch evolution and the origin of vertebrates.</title>
        <authorList>
            <person name="Hara Y"/>
            <person name="Yamaguchi K"/>
            <person name="Onimaru K"/>
            <person name="Kadota M"/>
            <person name="Koyanagi M"/>
            <person name="Keeley SD"/>
            <person name="Tatsumi K"/>
            <person name="Tanaka K"/>
            <person name="Motone F"/>
            <person name="Kageyama Y"/>
            <person name="Nozu R"/>
            <person name="Adachi N"/>
            <person name="Nishimura O"/>
            <person name="Nakagawa R"/>
            <person name="Tanegashima C"/>
            <person name="Kiyatake I"/>
            <person name="Matsumoto R"/>
            <person name="Murakumo K"/>
            <person name="Nishida K"/>
            <person name="Terakita A"/>
            <person name="Kuratani S"/>
            <person name="Sato K"/>
            <person name="Hyodo S Kuraku.S."/>
        </authorList>
    </citation>
    <scope>NUCLEOTIDE SEQUENCE [LARGE SCALE GENOMIC DNA]</scope>
</reference>
<evidence type="ECO:0000256" key="1">
    <source>
        <dbReference type="ARBA" id="ARBA00023157"/>
    </source>
</evidence>
<dbReference type="SUPFAM" id="SSF49899">
    <property type="entry name" value="Concanavalin A-like lectins/glucanases"/>
    <property type="match status" value="2"/>
</dbReference>
<feature type="domain" description="MAM" evidence="3">
    <location>
        <begin position="130"/>
        <end position="214"/>
    </location>
</feature>
<dbReference type="CDD" id="cd06263">
    <property type="entry name" value="MAM"/>
    <property type="match status" value="1"/>
</dbReference>
<organism evidence="4 5">
    <name type="scientific">Chiloscyllium punctatum</name>
    <name type="common">Brownbanded bambooshark</name>
    <name type="synonym">Hemiscyllium punctatum</name>
    <dbReference type="NCBI Taxonomy" id="137246"/>
    <lineage>
        <taxon>Eukaryota</taxon>
        <taxon>Metazoa</taxon>
        <taxon>Chordata</taxon>
        <taxon>Craniata</taxon>
        <taxon>Vertebrata</taxon>
        <taxon>Chondrichthyes</taxon>
        <taxon>Elasmobranchii</taxon>
        <taxon>Galeomorphii</taxon>
        <taxon>Galeoidea</taxon>
        <taxon>Orectolobiformes</taxon>
        <taxon>Hemiscylliidae</taxon>
        <taxon>Chiloscyllium</taxon>
    </lineage>
</organism>
<feature type="domain" description="MAM" evidence="3">
    <location>
        <begin position="8"/>
        <end position="76"/>
    </location>
</feature>
<dbReference type="SUPFAM" id="SSF57424">
    <property type="entry name" value="LDL receptor-like module"/>
    <property type="match status" value="1"/>
</dbReference>
<name>A0A401RS44_CHIPU</name>
<feature type="disulfide bond" evidence="2">
    <location>
        <begin position="101"/>
        <end position="119"/>
    </location>
</feature>
<dbReference type="PROSITE" id="PS50060">
    <property type="entry name" value="MAM_2"/>
    <property type="match status" value="2"/>
</dbReference>
<dbReference type="PANTHER" id="PTHR23282:SF101">
    <property type="entry name" value="MAM DOMAIN-CONTAINING PROTEIN"/>
    <property type="match status" value="1"/>
</dbReference>
<dbReference type="STRING" id="137246.A0A401RS44"/>
<proteinExistence type="predicted"/>
<dbReference type="PROSITE" id="PS50068">
    <property type="entry name" value="LDLRA_2"/>
    <property type="match status" value="1"/>
</dbReference>
<protein>
    <recommendedName>
        <fullName evidence="3">MAM domain-containing protein</fullName>
    </recommendedName>
</protein>
<dbReference type="InterPro" id="IPR051560">
    <property type="entry name" value="MAM_domain-containing"/>
</dbReference>
<evidence type="ECO:0000256" key="2">
    <source>
        <dbReference type="PROSITE-ProRule" id="PRU00124"/>
    </source>
</evidence>